<keyword evidence="8" id="KW-1185">Reference proteome</keyword>
<dbReference type="InterPro" id="IPR007593">
    <property type="entry name" value="CD225/Dispanin_fam"/>
</dbReference>
<evidence type="ECO:0000313" key="7">
    <source>
        <dbReference type="EMBL" id="NNM46891.1"/>
    </source>
</evidence>
<evidence type="ECO:0000256" key="6">
    <source>
        <dbReference type="SAM" id="Phobius"/>
    </source>
</evidence>
<comment type="caution">
    <text evidence="7">The sequence shown here is derived from an EMBL/GenBank/DDBJ whole genome shotgun (WGS) entry which is preliminary data.</text>
</comment>
<reference evidence="7 8" key="1">
    <citation type="submission" date="2020-04" db="EMBL/GenBank/DDBJ databases">
        <title>Knoellia sp. isolate from air conditioner.</title>
        <authorList>
            <person name="Chea S."/>
            <person name="Kim D.-U."/>
        </authorList>
    </citation>
    <scope>NUCLEOTIDE SEQUENCE [LARGE SCALE GENOMIC DNA]</scope>
    <source>
        <strain evidence="7 8">DB2414S</strain>
    </source>
</reference>
<evidence type="ECO:0000256" key="4">
    <source>
        <dbReference type="ARBA" id="ARBA00023136"/>
    </source>
</evidence>
<feature type="transmembrane region" description="Helical" evidence="6">
    <location>
        <begin position="91"/>
        <end position="111"/>
    </location>
</feature>
<dbReference type="GO" id="GO:0016020">
    <property type="term" value="C:membrane"/>
    <property type="evidence" value="ECO:0007669"/>
    <property type="project" value="UniProtKB-SubCell"/>
</dbReference>
<keyword evidence="2 6" id="KW-0812">Transmembrane</keyword>
<keyword evidence="4 6" id="KW-0472">Membrane</keyword>
<dbReference type="PANTHER" id="PTHR14948">
    <property type="entry name" value="NG5"/>
    <property type="match status" value="1"/>
</dbReference>
<evidence type="ECO:0000256" key="1">
    <source>
        <dbReference type="ARBA" id="ARBA00004370"/>
    </source>
</evidence>
<dbReference type="EMBL" id="JABEPQ010000002">
    <property type="protein sequence ID" value="NNM46891.1"/>
    <property type="molecule type" value="Genomic_DNA"/>
</dbReference>
<comment type="subcellular location">
    <subcellularLocation>
        <location evidence="1">Membrane</location>
    </subcellularLocation>
</comment>
<accession>A0A849HKM2</accession>
<dbReference type="PANTHER" id="PTHR14948:SF25">
    <property type="entry name" value="DUF4190 DOMAIN-CONTAINING PROTEIN"/>
    <property type="match status" value="1"/>
</dbReference>
<organism evidence="7 8">
    <name type="scientific">Knoellia koreensis</name>
    <dbReference type="NCBI Taxonomy" id="2730921"/>
    <lineage>
        <taxon>Bacteria</taxon>
        <taxon>Bacillati</taxon>
        <taxon>Actinomycetota</taxon>
        <taxon>Actinomycetes</taxon>
        <taxon>Micrococcales</taxon>
        <taxon>Intrasporangiaceae</taxon>
        <taxon>Knoellia</taxon>
    </lineage>
</organism>
<evidence type="ECO:0000256" key="5">
    <source>
        <dbReference type="SAM" id="MobiDB-lite"/>
    </source>
</evidence>
<dbReference type="InterPro" id="IPR051423">
    <property type="entry name" value="CD225/Dispanin"/>
</dbReference>
<evidence type="ECO:0000256" key="2">
    <source>
        <dbReference type="ARBA" id="ARBA00022692"/>
    </source>
</evidence>
<feature type="compositionally biased region" description="Pro residues" evidence="5">
    <location>
        <begin position="1"/>
        <end position="13"/>
    </location>
</feature>
<evidence type="ECO:0000256" key="3">
    <source>
        <dbReference type="ARBA" id="ARBA00022989"/>
    </source>
</evidence>
<dbReference type="Pfam" id="PF04505">
    <property type="entry name" value="CD225"/>
    <property type="match status" value="1"/>
</dbReference>
<protein>
    <submittedName>
        <fullName evidence="7">CD225/dispanin family protein</fullName>
    </submittedName>
</protein>
<sequence length="120" mass="11902">MSDYGTPPPPPPGGGTTPPGGATPPPAPGYNQPMGGGQPPKNYLVWAILSTILCCLPLGVASIVFAAQVNGKWASGDHAGAVASSEKAKKFAIASAVVGLIGGIIYAVFVLPNLDTSGSM</sequence>
<dbReference type="RefSeq" id="WP_171243931.1">
    <property type="nucleotide sequence ID" value="NZ_JABEPQ010000002.1"/>
</dbReference>
<proteinExistence type="predicted"/>
<dbReference type="AlphaFoldDB" id="A0A849HKM2"/>
<evidence type="ECO:0000313" key="8">
    <source>
        <dbReference type="Proteomes" id="UP000588586"/>
    </source>
</evidence>
<gene>
    <name evidence="7" type="ORF">HJG52_12850</name>
</gene>
<keyword evidence="3 6" id="KW-1133">Transmembrane helix</keyword>
<feature type="transmembrane region" description="Helical" evidence="6">
    <location>
        <begin position="43"/>
        <end position="70"/>
    </location>
</feature>
<name>A0A849HKM2_9MICO</name>
<dbReference type="Proteomes" id="UP000588586">
    <property type="component" value="Unassembled WGS sequence"/>
</dbReference>
<feature type="region of interest" description="Disordered" evidence="5">
    <location>
        <begin position="1"/>
        <end position="35"/>
    </location>
</feature>